<organism evidence="2 3">
    <name type="scientific">Ensete ventricosum</name>
    <name type="common">Abyssinian banana</name>
    <name type="synonym">Musa ensete</name>
    <dbReference type="NCBI Taxonomy" id="4639"/>
    <lineage>
        <taxon>Eukaryota</taxon>
        <taxon>Viridiplantae</taxon>
        <taxon>Streptophyta</taxon>
        <taxon>Embryophyta</taxon>
        <taxon>Tracheophyta</taxon>
        <taxon>Spermatophyta</taxon>
        <taxon>Magnoliopsida</taxon>
        <taxon>Liliopsida</taxon>
        <taxon>Zingiberales</taxon>
        <taxon>Musaceae</taxon>
        <taxon>Ensete</taxon>
    </lineage>
</organism>
<dbReference type="Proteomes" id="UP000287651">
    <property type="component" value="Unassembled WGS sequence"/>
</dbReference>
<feature type="domain" description="BUB1 N-terminal" evidence="1">
    <location>
        <begin position="57"/>
        <end position="149"/>
    </location>
</feature>
<dbReference type="GO" id="GO:0004672">
    <property type="term" value="F:protein kinase activity"/>
    <property type="evidence" value="ECO:0007669"/>
    <property type="project" value="TreeGrafter"/>
</dbReference>
<dbReference type="InterPro" id="IPR013212">
    <property type="entry name" value="Mad3/Bub1_I"/>
</dbReference>
<accession>A0A427AZ67</accession>
<dbReference type="GO" id="GO:0032991">
    <property type="term" value="C:protein-containing complex"/>
    <property type="evidence" value="ECO:0007669"/>
    <property type="project" value="UniProtKB-ARBA"/>
</dbReference>
<dbReference type="SMART" id="SM00777">
    <property type="entry name" value="Mad3_BUB1_I"/>
    <property type="match status" value="1"/>
</dbReference>
<name>A0A427AZ67_ENSVE</name>
<dbReference type="PANTHER" id="PTHR14030:SF4">
    <property type="entry name" value="BUB1 KINASE, ISOFORM A-RELATED"/>
    <property type="match status" value="1"/>
</dbReference>
<dbReference type="GO" id="GO:0051754">
    <property type="term" value="P:meiotic sister chromatid cohesion, centromeric"/>
    <property type="evidence" value="ECO:0007669"/>
    <property type="project" value="TreeGrafter"/>
</dbReference>
<dbReference type="PANTHER" id="PTHR14030">
    <property type="entry name" value="MITOTIC CHECKPOINT SERINE/THREONINE-PROTEIN KINASE BUB1"/>
    <property type="match status" value="1"/>
</dbReference>
<reference evidence="2 3" key="1">
    <citation type="journal article" date="2014" name="Agronomy (Basel)">
        <title>A Draft Genome Sequence for Ensete ventricosum, the Drought-Tolerant Tree Against Hunger.</title>
        <authorList>
            <person name="Harrison J."/>
            <person name="Moore K.A."/>
            <person name="Paszkiewicz K."/>
            <person name="Jones T."/>
            <person name="Grant M."/>
            <person name="Ambacheew D."/>
            <person name="Muzemil S."/>
            <person name="Studholme D.J."/>
        </authorList>
    </citation>
    <scope>NUCLEOTIDE SEQUENCE [LARGE SCALE GENOMIC DNA]</scope>
</reference>
<dbReference type="EMBL" id="AMZH03000918">
    <property type="protein sequence ID" value="RRT81407.1"/>
    <property type="molecule type" value="Genomic_DNA"/>
</dbReference>
<dbReference type="Gene3D" id="1.25.40.430">
    <property type="match status" value="1"/>
</dbReference>
<dbReference type="GO" id="GO:0007094">
    <property type="term" value="P:mitotic spindle assembly checkpoint signaling"/>
    <property type="evidence" value="ECO:0007669"/>
    <property type="project" value="InterPro"/>
</dbReference>
<evidence type="ECO:0000259" key="1">
    <source>
        <dbReference type="SMART" id="SM00777"/>
    </source>
</evidence>
<gene>
    <name evidence="2" type="ORF">B296_00021160</name>
</gene>
<comment type="caution">
    <text evidence="2">The sequence shown here is derived from an EMBL/GenBank/DDBJ whole genome shotgun (WGS) entry which is preliminary data.</text>
</comment>
<evidence type="ECO:0000313" key="3">
    <source>
        <dbReference type="Proteomes" id="UP000287651"/>
    </source>
</evidence>
<dbReference type="InterPro" id="IPR015661">
    <property type="entry name" value="Bub1/Mad3"/>
</dbReference>
<sequence>MVQFDCDDNPLRKDPSWYLPIPNSPISSYPLLLQSLPFCCRSTQDEPSPRSLVDPILPRLRSIYEAAAESRSHPDDPAAATRFRDLLEDCVRSFADDERYRDDDFEKVFRIMEVKGICQAHSLLYEAYAMSLVAGGKLVEAHEVFQLAISKFDPSSFSLSAPYYLGESKMTMTLIYSW</sequence>
<dbReference type="AlphaFoldDB" id="A0A427AZ67"/>
<proteinExistence type="predicted"/>
<evidence type="ECO:0000313" key="2">
    <source>
        <dbReference type="EMBL" id="RRT81407.1"/>
    </source>
</evidence>
<protein>
    <recommendedName>
        <fullName evidence="1">BUB1 N-terminal domain-containing protein</fullName>
    </recommendedName>
</protein>